<sequence>MKLKSSVKKILTLLAKKEPVRVPVLSSAMLQRKRVLITGGTSGIGFSIAEAVLNAGGNVIITSRSLTRSEQACAKLVEETKCDESRVQAAVLDLSNVASISQQFASIRKNLEDPIDVLVNNAGQLNSACFGSVTEEQYDEILNTNLKGTYFLTQTVATYMRDNSIHGNILFVTSSSAYRPAMNPYHLSKWALRGLVEGLAKCLAPYDIVVNGVAPGPTATPMLVGKDNHSLTNLNSPIGRMSAPEEIGAIAVMLISDSCRSVIGETVRATGGSALITFDDVDYMMA</sequence>
<dbReference type="Pfam" id="PF00106">
    <property type="entry name" value="adh_short"/>
    <property type="match status" value="1"/>
</dbReference>
<dbReference type="PRINTS" id="PR00081">
    <property type="entry name" value="GDHRDH"/>
</dbReference>
<keyword evidence="2" id="KW-0560">Oxidoreductase</keyword>
<dbReference type="InterPro" id="IPR057326">
    <property type="entry name" value="KR_dom"/>
</dbReference>
<dbReference type="GO" id="GO:0016616">
    <property type="term" value="F:oxidoreductase activity, acting on the CH-OH group of donors, NAD or NADP as acceptor"/>
    <property type="evidence" value="ECO:0007669"/>
    <property type="project" value="TreeGrafter"/>
</dbReference>
<dbReference type="CDD" id="cd05233">
    <property type="entry name" value="SDR_c"/>
    <property type="match status" value="1"/>
</dbReference>
<dbReference type="FunFam" id="3.40.50.720:FF:000084">
    <property type="entry name" value="Short-chain dehydrogenase reductase"/>
    <property type="match status" value="1"/>
</dbReference>
<dbReference type="InterPro" id="IPR036291">
    <property type="entry name" value="NAD(P)-bd_dom_sf"/>
</dbReference>
<evidence type="ECO:0000313" key="5">
    <source>
        <dbReference type="EMBL" id="NMM95220.1"/>
    </source>
</evidence>
<accession>A0A7Y0HSJ0</accession>
<protein>
    <submittedName>
        <fullName evidence="5">SDR family oxidoreductase</fullName>
    </submittedName>
</protein>
<gene>
    <name evidence="5" type="ORF">G1C95_2408</name>
</gene>
<dbReference type="InterPro" id="IPR002347">
    <property type="entry name" value="SDR_fam"/>
</dbReference>
<reference evidence="5 6" key="1">
    <citation type="submission" date="2020-02" db="EMBL/GenBank/DDBJ databases">
        <title>Characterization of phylogenetic diversity of novel bifidobacterial species isolated in Czech ZOOs.</title>
        <authorList>
            <person name="Lugli G.A."/>
            <person name="Vera N.B."/>
            <person name="Ventura M."/>
        </authorList>
    </citation>
    <scope>NUCLEOTIDE SEQUENCE [LARGE SCALE GENOMIC DNA]</scope>
    <source>
        <strain evidence="5 6">DSM 109957</strain>
    </source>
</reference>
<dbReference type="EMBL" id="JAAIII010000011">
    <property type="protein sequence ID" value="NMM95220.1"/>
    <property type="molecule type" value="Genomic_DNA"/>
</dbReference>
<comment type="similarity">
    <text evidence="1 3">Belongs to the short-chain dehydrogenases/reductases (SDR) family.</text>
</comment>
<dbReference type="SUPFAM" id="SSF51735">
    <property type="entry name" value="NAD(P)-binding Rossmann-fold domains"/>
    <property type="match status" value="1"/>
</dbReference>
<dbReference type="GO" id="GO:0048038">
    <property type="term" value="F:quinone binding"/>
    <property type="evidence" value="ECO:0007669"/>
    <property type="project" value="TreeGrafter"/>
</dbReference>
<evidence type="ECO:0000256" key="2">
    <source>
        <dbReference type="ARBA" id="ARBA00023002"/>
    </source>
</evidence>
<dbReference type="SMART" id="SM00822">
    <property type="entry name" value="PKS_KR"/>
    <property type="match status" value="1"/>
</dbReference>
<dbReference type="Proteomes" id="UP000532194">
    <property type="component" value="Unassembled WGS sequence"/>
</dbReference>
<dbReference type="PRINTS" id="PR00080">
    <property type="entry name" value="SDRFAMILY"/>
</dbReference>
<dbReference type="Gene3D" id="3.40.50.720">
    <property type="entry name" value="NAD(P)-binding Rossmann-like Domain"/>
    <property type="match status" value="1"/>
</dbReference>
<comment type="caution">
    <text evidence="5">The sequence shown here is derived from an EMBL/GenBank/DDBJ whole genome shotgun (WGS) entry which is preliminary data.</text>
</comment>
<evidence type="ECO:0000256" key="3">
    <source>
        <dbReference type="RuleBase" id="RU000363"/>
    </source>
</evidence>
<dbReference type="RefSeq" id="WP_169173216.1">
    <property type="nucleotide sequence ID" value="NZ_JAAIII010000011.1"/>
</dbReference>
<proteinExistence type="inferred from homology"/>
<evidence type="ECO:0000256" key="1">
    <source>
        <dbReference type="ARBA" id="ARBA00006484"/>
    </source>
</evidence>
<name>A0A7Y0HSJ0_9BIFI</name>
<evidence type="ECO:0000259" key="4">
    <source>
        <dbReference type="SMART" id="SM00822"/>
    </source>
</evidence>
<dbReference type="AlphaFoldDB" id="A0A7Y0HSJ0"/>
<dbReference type="PANTHER" id="PTHR42760:SF133">
    <property type="entry name" value="3-OXOACYL-[ACYL-CARRIER-PROTEIN] REDUCTASE"/>
    <property type="match status" value="1"/>
</dbReference>
<organism evidence="5 6">
    <name type="scientific">Bifidobacterium oedipodis</name>
    <dbReference type="NCBI Taxonomy" id="2675322"/>
    <lineage>
        <taxon>Bacteria</taxon>
        <taxon>Bacillati</taxon>
        <taxon>Actinomycetota</taxon>
        <taxon>Actinomycetes</taxon>
        <taxon>Bifidobacteriales</taxon>
        <taxon>Bifidobacteriaceae</taxon>
        <taxon>Bifidobacterium</taxon>
    </lineage>
</organism>
<dbReference type="PANTHER" id="PTHR42760">
    <property type="entry name" value="SHORT-CHAIN DEHYDROGENASES/REDUCTASES FAMILY MEMBER"/>
    <property type="match status" value="1"/>
</dbReference>
<feature type="domain" description="Ketoreductase" evidence="4">
    <location>
        <begin position="33"/>
        <end position="207"/>
    </location>
</feature>
<keyword evidence="6" id="KW-1185">Reference proteome</keyword>
<dbReference type="GO" id="GO:0006633">
    <property type="term" value="P:fatty acid biosynthetic process"/>
    <property type="evidence" value="ECO:0007669"/>
    <property type="project" value="TreeGrafter"/>
</dbReference>
<evidence type="ECO:0000313" key="6">
    <source>
        <dbReference type="Proteomes" id="UP000532194"/>
    </source>
</evidence>